<evidence type="ECO:0000313" key="5">
    <source>
        <dbReference type="Proteomes" id="UP001164286"/>
    </source>
</evidence>
<dbReference type="Pfam" id="PF00615">
    <property type="entry name" value="RGS"/>
    <property type="match status" value="1"/>
</dbReference>
<gene>
    <name evidence="4" type="ORF">MKK02DRAFT_44334</name>
</gene>
<evidence type="ECO:0000313" key="4">
    <source>
        <dbReference type="EMBL" id="KAI9635636.1"/>
    </source>
</evidence>
<reference evidence="4" key="1">
    <citation type="journal article" date="2022" name="G3 (Bethesda)">
        <title>High quality genome of the basidiomycete yeast Dioszegia hungarica PDD-24b-2 isolated from cloud water.</title>
        <authorList>
            <person name="Jarrige D."/>
            <person name="Haridas S."/>
            <person name="Bleykasten-Grosshans C."/>
            <person name="Joly M."/>
            <person name="Nadalig T."/>
            <person name="Sancelme M."/>
            <person name="Vuilleumier S."/>
            <person name="Grigoriev I.V."/>
            <person name="Amato P."/>
            <person name="Bringel F."/>
        </authorList>
    </citation>
    <scope>NUCLEOTIDE SEQUENCE</scope>
    <source>
        <strain evidence="4">PDD-24b-2</strain>
    </source>
</reference>
<feature type="domain" description="RGS" evidence="3">
    <location>
        <begin position="34"/>
        <end position="92"/>
    </location>
</feature>
<name>A0AA38HAK6_9TREE</name>
<dbReference type="Proteomes" id="UP001164286">
    <property type="component" value="Unassembled WGS sequence"/>
</dbReference>
<organism evidence="4 5">
    <name type="scientific">Dioszegia hungarica</name>
    <dbReference type="NCBI Taxonomy" id="4972"/>
    <lineage>
        <taxon>Eukaryota</taxon>
        <taxon>Fungi</taxon>
        <taxon>Dikarya</taxon>
        <taxon>Basidiomycota</taxon>
        <taxon>Agaricomycotina</taxon>
        <taxon>Tremellomycetes</taxon>
        <taxon>Tremellales</taxon>
        <taxon>Bulleribasidiaceae</taxon>
        <taxon>Dioszegia</taxon>
    </lineage>
</organism>
<dbReference type="PROSITE" id="PS50132">
    <property type="entry name" value="RGS"/>
    <property type="match status" value="2"/>
</dbReference>
<keyword evidence="5" id="KW-1185">Reference proteome</keyword>
<dbReference type="GeneID" id="77732091"/>
<keyword evidence="2" id="KW-0812">Transmembrane</keyword>
<feature type="region of interest" description="Disordered" evidence="1">
    <location>
        <begin position="117"/>
        <end position="217"/>
    </location>
</feature>
<dbReference type="SUPFAM" id="SSF48097">
    <property type="entry name" value="Regulator of G-protein signaling, RGS"/>
    <property type="match status" value="1"/>
</dbReference>
<dbReference type="InterPro" id="IPR036305">
    <property type="entry name" value="RGS_sf"/>
</dbReference>
<dbReference type="PANTHER" id="PTHR13155:SF1">
    <property type="entry name" value="A-KINASE ANCHOR PROTEIN 10, MITOCHONDRIAL"/>
    <property type="match status" value="1"/>
</dbReference>
<sequence>MDEKHAEPSTSKQDRRQSTTRYLKLNRLPTLQEVLDRRTRPPLDLFCFYIFLQRESAEDALDFWLDVQQHENMCKAYFKDLKRSDRTIDEDWPEYAAYARTHGSHFTPLLNFSDKPIIDIGASPPPRSSGAPSSSTGQAGTTSPTMSMTHGRERRDTESHGPRSPITNAGEFGRPSRIRPSDAPTAGTDHDAQRGTGAGSRMSIRTWGRNPRQSRAPTVIQRDRAVQKDALVESAERIYLRYLLPGAEKEIYLPPSLRMPDFPQSPSSSNPSPLIPDLFHQQKHYIFRALEADAFPRFLRAKAFANLSPAGSFWRLVLGLFILWGGFVLGFSLIFLDRQPRAVRVWVLLPFLVSTNLLLAAYYSLSPLLAVFQHSETGAFRSMRVREGYVRRLLTLRAVWIEAVCLALTAALTCIFVFVPGHRL</sequence>
<dbReference type="GO" id="GO:0008104">
    <property type="term" value="P:intracellular protein localization"/>
    <property type="evidence" value="ECO:0007669"/>
    <property type="project" value="TreeGrafter"/>
</dbReference>
<dbReference type="InterPro" id="IPR044926">
    <property type="entry name" value="RGS_subdomain_2"/>
</dbReference>
<protein>
    <submittedName>
        <fullName evidence="4">RGS domain-containing protein</fullName>
    </submittedName>
</protein>
<dbReference type="RefSeq" id="XP_052945413.1">
    <property type="nucleotide sequence ID" value="XM_053092886.1"/>
</dbReference>
<keyword evidence="2" id="KW-1133">Transmembrane helix</keyword>
<dbReference type="SMART" id="SM00315">
    <property type="entry name" value="RGS"/>
    <property type="match status" value="1"/>
</dbReference>
<dbReference type="GO" id="GO:0005886">
    <property type="term" value="C:plasma membrane"/>
    <property type="evidence" value="ECO:0007669"/>
    <property type="project" value="TreeGrafter"/>
</dbReference>
<dbReference type="Gene3D" id="1.10.167.10">
    <property type="entry name" value="Regulator of G-protein Signalling 4, domain 2"/>
    <property type="match status" value="1"/>
</dbReference>
<evidence type="ECO:0000256" key="1">
    <source>
        <dbReference type="SAM" id="MobiDB-lite"/>
    </source>
</evidence>
<feature type="transmembrane region" description="Helical" evidence="2">
    <location>
        <begin position="398"/>
        <end position="419"/>
    </location>
</feature>
<dbReference type="AlphaFoldDB" id="A0AA38HAK6"/>
<proteinExistence type="predicted"/>
<keyword evidence="2" id="KW-0472">Membrane</keyword>
<evidence type="ECO:0000256" key="2">
    <source>
        <dbReference type="SAM" id="Phobius"/>
    </source>
</evidence>
<feature type="domain" description="RGS" evidence="3">
    <location>
        <begin position="235"/>
        <end position="308"/>
    </location>
</feature>
<dbReference type="EMBL" id="JAKWFO010000005">
    <property type="protein sequence ID" value="KAI9635636.1"/>
    <property type="molecule type" value="Genomic_DNA"/>
</dbReference>
<feature type="compositionally biased region" description="Basic and acidic residues" evidence="1">
    <location>
        <begin position="150"/>
        <end position="161"/>
    </location>
</feature>
<dbReference type="InterPro" id="IPR052246">
    <property type="entry name" value="Cell_Polariz_PKAAnc"/>
</dbReference>
<feature type="transmembrane region" description="Helical" evidence="2">
    <location>
        <begin position="313"/>
        <end position="336"/>
    </location>
</feature>
<dbReference type="InterPro" id="IPR016137">
    <property type="entry name" value="RGS"/>
</dbReference>
<comment type="caution">
    <text evidence="4">The sequence shown here is derived from an EMBL/GenBank/DDBJ whole genome shotgun (WGS) entry which is preliminary data.</text>
</comment>
<feature type="transmembrane region" description="Helical" evidence="2">
    <location>
        <begin position="343"/>
        <end position="365"/>
    </location>
</feature>
<dbReference type="PANTHER" id="PTHR13155">
    <property type="entry name" value="A-KINASE ANCHOR PROTEINS"/>
    <property type="match status" value="1"/>
</dbReference>
<feature type="compositionally biased region" description="Low complexity" evidence="1">
    <location>
        <begin position="128"/>
        <end position="145"/>
    </location>
</feature>
<accession>A0AA38HAK6</accession>
<evidence type="ECO:0000259" key="3">
    <source>
        <dbReference type="PROSITE" id="PS50132"/>
    </source>
</evidence>